<evidence type="ECO:0000256" key="12">
    <source>
        <dbReference type="SAM" id="Phobius"/>
    </source>
</evidence>
<dbReference type="GO" id="GO:0000155">
    <property type="term" value="F:phosphorelay sensor kinase activity"/>
    <property type="evidence" value="ECO:0007669"/>
    <property type="project" value="InterPro"/>
</dbReference>
<dbReference type="CDD" id="cd00082">
    <property type="entry name" value="HisKA"/>
    <property type="match status" value="1"/>
</dbReference>
<dbReference type="STRING" id="906968.Trebr_0167"/>
<keyword evidence="4" id="KW-1003">Cell membrane</keyword>
<dbReference type="HOGENOM" id="CLU_000445_89_2_12"/>
<dbReference type="SUPFAM" id="SSF47384">
    <property type="entry name" value="Homodimeric domain of signal transducing histidine kinase"/>
    <property type="match status" value="1"/>
</dbReference>
<dbReference type="Pfam" id="PF00512">
    <property type="entry name" value="HisKA"/>
    <property type="match status" value="1"/>
</dbReference>
<evidence type="ECO:0000313" key="15">
    <source>
        <dbReference type="EMBL" id="AEE15618.1"/>
    </source>
</evidence>
<keyword evidence="12" id="KW-1133">Transmembrane helix</keyword>
<keyword evidence="9" id="KW-0067">ATP-binding</keyword>
<dbReference type="GO" id="GO:0007234">
    <property type="term" value="P:osmosensory signaling via phosphorelay pathway"/>
    <property type="evidence" value="ECO:0007669"/>
    <property type="project" value="TreeGrafter"/>
</dbReference>
<dbReference type="InterPro" id="IPR005467">
    <property type="entry name" value="His_kinase_dom"/>
</dbReference>
<organism evidence="15 16">
    <name type="scientific">Treponema brennaborense (strain DSM 12168 / CIP 105900 / DD5/3)</name>
    <dbReference type="NCBI Taxonomy" id="906968"/>
    <lineage>
        <taxon>Bacteria</taxon>
        <taxon>Pseudomonadati</taxon>
        <taxon>Spirochaetota</taxon>
        <taxon>Spirochaetia</taxon>
        <taxon>Spirochaetales</taxon>
        <taxon>Treponemataceae</taxon>
        <taxon>Treponema</taxon>
    </lineage>
</organism>
<dbReference type="PANTHER" id="PTHR42878:SF12">
    <property type="entry name" value="SENSOR HISTIDINE KINASE YCBM"/>
    <property type="match status" value="1"/>
</dbReference>
<keyword evidence="11 12" id="KW-0472">Membrane</keyword>
<dbReference type="InterPro" id="IPR003594">
    <property type="entry name" value="HATPase_dom"/>
</dbReference>
<evidence type="ECO:0000259" key="13">
    <source>
        <dbReference type="PROSITE" id="PS50109"/>
    </source>
</evidence>
<keyword evidence="8 15" id="KW-0418">Kinase</keyword>
<dbReference type="InterPro" id="IPR036890">
    <property type="entry name" value="HATPase_C_sf"/>
</dbReference>
<dbReference type="Gene3D" id="1.10.287.130">
    <property type="match status" value="1"/>
</dbReference>
<dbReference type="eggNOG" id="COG5002">
    <property type="taxonomic scope" value="Bacteria"/>
</dbReference>
<dbReference type="KEGG" id="tbe:Trebr_0167"/>
<dbReference type="Pfam" id="PF00672">
    <property type="entry name" value="HAMP"/>
    <property type="match status" value="1"/>
</dbReference>
<dbReference type="PROSITE" id="PS50885">
    <property type="entry name" value="HAMP"/>
    <property type="match status" value="1"/>
</dbReference>
<dbReference type="Gene3D" id="3.30.565.10">
    <property type="entry name" value="Histidine kinase-like ATPase, C-terminal domain"/>
    <property type="match status" value="1"/>
</dbReference>
<dbReference type="CDD" id="cd06225">
    <property type="entry name" value="HAMP"/>
    <property type="match status" value="1"/>
</dbReference>
<keyword evidence="6" id="KW-0808">Transferase</keyword>
<dbReference type="Proteomes" id="UP000006546">
    <property type="component" value="Chromosome"/>
</dbReference>
<dbReference type="InterPro" id="IPR050351">
    <property type="entry name" value="BphY/WalK/GraS-like"/>
</dbReference>
<sequence length="624" mass="69187">MIKHKPLKTSFYLFLINGLTLCFGFISFIVLSLNTLEKTSIKQTQQNLRTFAYAIEKILMQNQAPLPQLDNLVKQIASHDPGFRISIIAEDGTVLGDSDADPAILENHLQRTEVRSALAGKESSAVRVSTVYAESLVYYAIPFQYQNRNLALRLSIPVRKNVFFSSTVRTDSIVSAVIVLLIVLVISFAIAARIISPLEELEKAAQQYKQGDFDYVPAVSSPREFSELAETFSGMARTIQKNIEDISRRRDKFVAVFSGITEALILFDESFQIQEMNDAARDFFSVPQNAPLPENKSLIAVLRNTDIINFIKDTVHGSGKKNKTEIETQLLSSGSADSERNGTRSVLVRCVTIKTTVQPDSKFLLVITDISRLKRLERVRKDFVANVSHELKTPITSIKGFIETLQDGALNEPETAKRFLSIMDQQSTRLINIIEDLLTLSKLEQTGFTLATQQTTVQECVADVLLSQQIAADAKHIAFRQTYVPENEPIRIAVNEGLFEQALGNIVNNAVKYCPDGSTVSVSAERIPAQEGTAARRYPAVKIVIEDDGAGIPEEYRKRIFERFFRVDKGRSRETGGTGLGLSIARHIVELHGGTIRACGRPGGEPGACFEITLPDRSTEPAVS</sequence>
<dbReference type="EMBL" id="CP002696">
    <property type="protein sequence ID" value="AEE15618.1"/>
    <property type="molecule type" value="Genomic_DNA"/>
</dbReference>
<dbReference type="SUPFAM" id="SSF158472">
    <property type="entry name" value="HAMP domain-like"/>
    <property type="match status" value="1"/>
</dbReference>
<keyword evidence="7" id="KW-0547">Nucleotide-binding</keyword>
<keyword evidence="16" id="KW-1185">Reference proteome</keyword>
<dbReference type="Gene3D" id="3.30.450.20">
    <property type="entry name" value="PAS domain"/>
    <property type="match status" value="1"/>
</dbReference>
<feature type="transmembrane region" description="Helical" evidence="12">
    <location>
        <begin position="173"/>
        <end position="195"/>
    </location>
</feature>
<dbReference type="PANTHER" id="PTHR42878">
    <property type="entry name" value="TWO-COMPONENT HISTIDINE KINASE"/>
    <property type="match status" value="1"/>
</dbReference>
<feature type="domain" description="Histidine kinase" evidence="13">
    <location>
        <begin position="386"/>
        <end position="618"/>
    </location>
</feature>
<dbReference type="GO" id="GO:0005886">
    <property type="term" value="C:plasma membrane"/>
    <property type="evidence" value="ECO:0007669"/>
    <property type="project" value="UniProtKB-SubCell"/>
</dbReference>
<dbReference type="SMART" id="SM00388">
    <property type="entry name" value="HisKA"/>
    <property type="match status" value="1"/>
</dbReference>
<keyword evidence="10" id="KW-0902">Two-component regulatory system</keyword>
<comment type="catalytic activity">
    <reaction evidence="1">
        <text>ATP + protein L-histidine = ADP + protein N-phospho-L-histidine.</text>
        <dbReference type="EC" id="2.7.13.3"/>
    </reaction>
</comment>
<reference evidence="16" key="1">
    <citation type="submission" date="2011-04" db="EMBL/GenBank/DDBJ databases">
        <title>The complete genome of Treponema brennaborense DSM 12168.</title>
        <authorList>
            <person name="Lucas S."/>
            <person name="Han J."/>
            <person name="Lapidus A."/>
            <person name="Bruce D."/>
            <person name="Goodwin L."/>
            <person name="Pitluck S."/>
            <person name="Peters L."/>
            <person name="Kyrpides N."/>
            <person name="Mavromatis K."/>
            <person name="Ivanova N."/>
            <person name="Mikhailova N."/>
            <person name="Pagani I."/>
            <person name="Teshima H."/>
            <person name="Detter J.C."/>
            <person name="Tapia R."/>
            <person name="Han C."/>
            <person name="Land M."/>
            <person name="Hauser L."/>
            <person name="Markowitz V."/>
            <person name="Cheng J.-F."/>
            <person name="Hugenholtz P."/>
            <person name="Woyke T."/>
            <person name="Wu D."/>
            <person name="Gronow S."/>
            <person name="Wellnitz S."/>
            <person name="Brambilla E."/>
            <person name="Klenk H.-P."/>
            <person name="Eisen J.A."/>
        </authorList>
    </citation>
    <scope>NUCLEOTIDE SEQUENCE [LARGE SCALE GENOMIC DNA]</scope>
    <source>
        <strain evidence="16">DSM 12168 / CIP 105900 / DD5/3</strain>
    </source>
</reference>
<dbReference type="PROSITE" id="PS50109">
    <property type="entry name" value="HIS_KIN"/>
    <property type="match status" value="1"/>
</dbReference>
<evidence type="ECO:0000313" key="16">
    <source>
        <dbReference type="Proteomes" id="UP000006546"/>
    </source>
</evidence>
<dbReference type="AlphaFoldDB" id="F4LLE0"/>
<evidence type="ECO:0000256" key="5">
    <source>
        <dbReference type="ARBA" id="ARBA00022553"/>
    </source>
</evidence>
<protein>
    <recommendedName>
        <fullName evidence="3">histidine kinase</fullName>
        <ecNumber evidence="3">2.7.13.3</ecNumber>
    </recommendedName>
</protein>
<dbReference type="FunFam" id="1.10.287.130:FF:000008">
    <property type="entry name" value="Two-component sensor histidine kinase"/>
    <property type="match status" value="1"/>
</dbReference>
<comment type="subcellular location">
    <subcellularLocation>
        <location evidence="2">Cell membrane</location>
    </subcellularLocation>
</comment>
<keyword evidence="5" id="KW-0597">Phosphoprotein</keyword>
<evidence type="ECO:0000256" key="11">
    <source>
        <dbReference type="ARBA" id="ARBA00023136"/>
    </source>
</evidence>
<feature type="transmembrane region" description="Helical" evidence="12">
    <location>
        <begin position="12"/>
        <end position="33"/>
    </location>
</feature>
<keyword evidence="12" id="KW-0812">Transmembrane</keyword>
<evidence type="ECO:0000259" key="14">
    <source>
        <dbReference type="PROSITE" id="PS50885"/>
    </source>
</evidence>
<dbReference type="RefSeq" id="WP_013757337.1">
    <property type="nucleotide sequence ID" value="NC_015500.1"/>
</dbReference>
<evidence type="ECO:0000256" key="7">
    <source>
        <dbReference type="ARBA" id="ARBA00022741"/>
    </source>
</evidence>
<dbReference type="EC" id="2.7.13.3" evidence="3"/>
<accession>F4LLE0</accession>
<dbReference type="GO" id="GO:0030295">
    <property type="term" value="F:protein kinase activator activity"/>
    <property type="evidence" value="ECO:0007669"/>
    <property type="project" value="TreeGrafter"/>
</dbReference>
<evidence type="ECO:0000256" key="10">
    <source>
        <dbReference type="ARBA" id="ARBA00023012"/>
    </source>
</evidence>
<evidence type="ECO:0000256" key="8">
    <source>
        <dbReference type="ARBA" id="ARBA00022777"/>
    </source>
</evidence>
<dbReference type="InterPro" id="IPR036097">
    <property type="entry name" value="HisK_dim/P_sf"/>
</dbReference>
<evidence type="ECO:0000256" key="1">
    <source>
        <dbReference type="ARBA" id="ARBA00000085"/>
    </source>
</evidence>
<dbReference type="GO" id="GO:0000156">
    <property type="term" value="F:phosphorelay response regulator activity"/>
    <property type="evidence" value="ECO:0007669"/>
    <property type="project" value="TreeGrafter"/>
</dbReference>
<dbReference type="Pfam" id="PF02518">
    <property type="entry name" value="HATPase_c"/>
    <property type="match status" value="1"/>
</dbReference>
<evidence type="ECO:0000256" key="2">
    <source>
        <dbReference type="ARBA" id="ARBA00004236"/>
    </source>
</evidence>
<name>F4LLE0_TREBD</name>
<dbReference type="SMART" id="SM00304">
    <property type="entry name" value="HAMP"/>
    <property type="match status" value="1"/>
</dbReference>
<dbReference type="PRINTS" id="PR00344">
    <property type="entry name" value="BCTRLSENSOR"/>
</dbReference>
<dbReference type="InterPro" id="IPR004358">
    <property type="entry name" value="Sig_transdc_His_kin-like_C"/>
</dbReference>
<evidence type="ECO:0000256" key="9">
    <source>
        <dbReference type="ARBA" id="ARBA00022840"/>
    </source>
</evidence>
<evidence type="ECO:0000256" key="3">
    <source>
        <dbReference type="ARBA" id="ARBA00012438"/>
    </source>
</evidence>
<gene>
    <name evidence="15" type="ordered locus">Trebr_0167</name>
</gene>
<dbReference type="FunFam" id="3.30.565.10:FF:000006">
    <property type="entry name" value="Sensor histidine kinase WalK"/>
    <property type="match status" value="1"/>
</dbReference>
<dbReference type="InterPro" id="IPR003660">
    <property type="entry name" value="HAMP_dom"/>
</dbReference>
<dbReference type="CDD" id="cd00075">
    <property type="entry name" value="HATPase"/>
    <property type="match status" value="1"/>
</dbReference>
<evidence type="ECO:0000256" key="4">
    <source>
        <dbReference type="ARBA" id="ARBA00022475"/>
    </source>
</evidence>
<dbReference type="OrthoDB" id="9813151at2"/>
<proteinExistence type="predicted"/>
<dbReference type="SUPFAM" id="SSF55874">
    <property type="entry name" value="ATPase domain of HSP90 chaperone/DNA topoisomerase II/histidine kinase"/>
    <property type="match status" value="1"/>
</dbReference>
<evidence type="ECO:0000256" key="6">
    <source>
        <dbReference type="ARBA" id="ARBA00022679"/>
    </source>
</evidence>
<dbReference type="SMART" id="SM00387">
    <property type="entry name" value="HATPase_c"/>
    <property type="match status" value="1"/>
</dbReference>
<dbReference type="GO" id="GO:0005524">
    <property type="term" value="F:ATP binding"/>
    <property type="evidence" value="ECO:0007669"/>
    <property type="project" value="UniProtKB-KW"/>
</dbReference>
<feature type="domain" description="HAMP" evidence="14">
    <location>
        <begin position="192"/>
        <end position="244"/>
    </location>
</feature>
<dbReference type="InterPro" id="IPR003661">
    <property type="entry name" value="HisK_dim/P_dom"/>
</dbReference>
<dbReference type="Gene3D" id="6.10.340.10">
    <property type="match status" value="1"/>
</dbReference>